<dbReference type="EC" id="2.4.1.-" evidence="7"/>
<keyword evidence="6 7" id="KW-0333">Golgi apparatus</keyword>
<dbReference type="GO" id="GO:0032580">
    <property type="term" value="C:Golgi cisterna membrane"/>
    <property type="evidence" value="ECO:0007669"/>
    <property type="project" value="UniProtKB-SubCell"/>
</dbReference>
<comment type="similarity">
    <text evidence="3 7">Belongs to the glycosyltransferase 10 family.</text>
</comment>
<feature type="domain" description="Fucosyltransferase C-terminal" evidence="8">
    <location>
        <begin position="100"/>
        <end position="261"/>
    </location>
</feature>
<protein>
    <recommendedName>
        <fullName evidence="7">Fucosyltransferase</fullName>
        <ecNumber evidence="7">2.4.1.-</ecNumber>
    </recommendedName>
</protein>
<evidence type="ECO:0000256" key="5">
    <source>
        <dbReference type="ARBA" id="ARBA00022679"/>
    </source>
</evidence>
<proteinExistence type="inferred from homology"/>
<dbReference type="EMBL" id="KN716162">
    <property type="protein sequence ID" value="KJH52621.1"/>
    <property type="molecule type" value="Genomic_DNA"/>
</dbReference>
<keyword evidence="10" id="KW-1185">Reference proteome</keyword>
<dbReference type="Pfam" id="PF00852">
    <property type="entry name" value="Glyco_transf_10"/>
    <property type="match status" value="1"/>
</dbReference>
<evidence type="ECO:0000259" key="8">
    <source>
        <dbReference type="Pfam" id="PF00852"/>
    </source>
</evidence>
<reference evidence="9 10" key="1">
    <citation type="submission" date="2013-11" db="EMBL/GenBank/DDBJ databases">
        <title>Draft genome of the bovine lungworm Dictyocaulus viviparus.</title>
        <authorList>
            <person name="Mitreva M."/>
        </authorList>
    </citation>
    <scope>NUCLEOTIDE SEQUENCE [LARGE SCALE GENOMIC DNA]</scope>
    <source>
        <strain evidence="9 10">HannoverDv2000</strain>
    </source>
</reference>
<dbReference type="AlphaFoldDB" id="A0A0D8YDC8"/>
<gene>
    <name evidence="9" type="ORF">DICVIV_01206</name>
</gene>
<evidence type="ECO:0000256" key="2">
    <source>
        <dbReference type="ARBA" id="ARBA00004922"/>
    </source>
</evidence>
<dbReference type="Gene3D" id="3.40.50.11660">
    <property type="entry name" value="Glycosyl transferase family 10, C-terminal domain"/>
    <property type="match status" value="1"/>
</dbReference>
<evidence type="ECO:0000256" key="6">
    <source>
        <dbReference type="ARBA" id="ARBA00023034"/>
    </source>
</evidence>
<organism evidence="9 10">
    <name type="scientific">Dictyocaulus viviparus</name>
    <name type="common">Bovine lungworm</name>
    <dbReference type="NCBI Taxonomy" id="29172"/>
    <lineage>
        <taxon>Eukaryota</taxon>
        <taxon>Metazoa</taxon>
        <taxon>Ecdysozoa</taxon>
        <taxon>Nematoda</taxon>
        <taxon>Chromadorea</taxon>
        <taxon>Rhabditida</taxon>
        <taxon>Rhabditina</taxon>
        <taxon>Rhabditomorpha</taxon>
        <taxon>Strongyloidea</taxon>
        <taxon>Metastrongylidae</taxon>
        <taxon>Dictyocaulus</taxon>
    </lineage>
</organism>
<dbReference type="InterPro" id="IPR001503">
    <property type="entry name" value="Glyco_trans_10"/>
</dbReference>
<accession>A0A0D8YDC8</accession>
<dbReference type="OrthoDB" id="427096at2759"/>
<dbReference type="GO" id="GO:0000139">
    <property type="term" value="C:Golgi membrane"/>
    <property type="evidence" value="ECO:0007669"/>
    <property type="project" value="UniProtKB-SubCell"/>
</dbReference>
<evidence type="ECO:0000256" key="3">
    <source>
        <dbReference type="ARBA" id="ARBA00008919"/>
    </source>
</evidence>
<sequence>MDVKKSLKESPIHSIPGESTHDFFNMSLGYRHDSPASSPYGYTVKVAHRNDPTSPKAMEVSLSYTAEKFITVDDASQIMIQLLRFLLPNIIEIVNMRIVNGKTEGAVWFVSNCVTHSKRMDYVTELKKYFPVDIYGTCGTLYCKHGGQCEKMLDYVYHFYLAFENSICKDYVTEKLWKHGFQHDIVPIVLKRSIVEHLVPPHSFIAADDFDSPGAMAAYLNYLIQNRTAYIEFFSWRQQYKVVFLEGNYHDTLERPWGVCQVFFNFSFCVFSDKTYFEKWWSNSCEEEGDLVSRLVGYNNGSLPRKTQSLRSRYP</sequence>
<dbReference type="Proteomes" id="UP000053766">
    <property type="component" value="Unassembled WGS sequence"/>
</dbReference>
<evidence type="ECO:0000256" key="7">
    <source>
        <dbReference type="RuleBase" id="RU003832"/>
    </source>
</evidence>
<comment type="pathway">
    <text evidence="2">Protein modification; protein glycosylation.</text>
</comment>
<evidence type="ECO:0000256" key="1">
    <source>
        <dbReference type="ARBA" id="ARBA00004323"/>
    </source>
</evidence>
<keyword evidence="7" id="KW-0472">Membrane</keyword>
<name>A0A0D8YDC8_DICVI</name>
<evidence type="ECO:0000313" key="10">
    <source>
        <dbReference type="Proteomes" id="UP000053766"/>
    </source>
</evidence>
<dbReference type="UniPathway" id="UPA00378"/>
<reference evidence="10" key="2">
    <citation type="journal article" date="2016" name="Sci. Rep.">
        <title>Dictyocaulus viviparus genome, variome and transcriptome elucidate lungworm biology and support future intervention.</title>
        <authorList>
            <person name="McNulty S.N."/>
            <person name="Strube C."/>
            <person name="Rosa B.A."/>
            <person name="Martin J.C."/>
            <person name="Tyagi R."/>
            <person name="Choi Y.J."/>
            <person name="Wang Q."/>
            <person name="Hallsworth Pepin K."/>
            <person name="Zhang X."/>
            <person name="Ozersky P."/>
            <person name="Wilson R.K."/>
            <person name="Sternberg P.W."/>
            <person name="Gasser R.B."/>
            <person name="Mitreva M."/>
        </authorList>
    </citation>
    <scope>NUCLEOTIDE SEQUENCE [LARGE SCALE GENOMIC DNA]</scope>
    <source>
        <strain evidence="10">HannoverDv2000</strain>
    </source>
</reference>
<keyword evidence="4 7" id="KW-0328">Glycosyltransferase</keyword>
<keyword evidence="5 7" id="KW-0808">Transferase</keyword>
<evidence type="ECO:0000313" key="9">
    <source>
        <dbReference type="EMBL" id="KJH52621.1"/>
    </source>
</evidence>
<dbReference type="InterPro" id="IPR038577">
    <property type="entry name" value="GT10-like_C_sf"/>
</dbReference>
<comment type="subcellular location">
    <subcellularLocation>
        <location evidence="1">Golgi apparatus membrane</location>
        <topology evidence="1">Single-pass type II membrane protein</topology>
    </subcellularLocation>
    <subcellularLocation>
        <location evidence="7">Golgi apparatus</location>
        <location evidence="7">Golgi stack membrane</location>
        <topology evidence="7">Single-pass type II membrane protein</topology>
    </subcellularLocation>
</comment>
<keyword evidence="7" id="KW-0812">Transmembrane</keyword>
<dbReference type="STRING" id="29172.A0A0D8YDC8"/>
<evidence type="ECO:0000256" key="4">
    <source>
        <dbReference type="ARBA" id="ARBA00022676"/>
    </source>
</evidence>
<dbReference type="GO" id="GO:0008417">
    <property type="term" value="F:fucosyltransferase activity"/>
    <property type="evidence" value="ECO:0007669"/>
    <property type="project" value="InterPro"/>
</dbReference>
<dbReference type="SUPFAM" id="SSF53756">
    <property type="entry name" value="UDP-Glycosyltransferase/glycogen phosphorylase"/>
    <property type="match status" value="1"/>
</dbReference>
<dbReference type="PANTHER" id="PTHR48438">
    <property type="entry name" value="ALPHA-(1,3)-FUCOSYLTRANSFERASE C-RELATED"/>
    <property type="match status" value="1"/>
</dbReference>
<dbReference type="InterPro" id="IPR055270">
    <property type="entry name" value="Glyco_tran_10_C"/>
</dbReference>
<dbReference type="PANTHER" id="PTHR48438:SF1">
    <property type="entry name" value="ALPHA-(1,3)-FUCOSYLTRANSFERASE C-RELATED"/>
    <property type="match status" value="1"/>
</dbReference>